<dbReference type="Proteomes" id="UP000095472">
    <property type="component" value="Chromosome"/>
</dbReference>
<reference evidence="1 2" key="1">
    <citation type="journal article" date="2016" name="Genome Announc.">
        <title>Draft Genome Sequence of the Thermotolerant Cyanobacterium Desertifilum sp. IPPAS B-1220.</title>
        <authorList>
            <person name="Mironov K.S."/>
            <person name="Sinetova M.A."/>
            <person name="Bolatkhan K."/>
            <person name="Zayadan B.K."/>
            <person name="Ustinova V.V."/>
            <person name="Kupriyanova E.V."/>
            <person name="Skrypnik A.N."/>
            <person name="Gogoleva N.E."/>
            <person name="Gogolev Y.V."/>
            <person name="Los D.A."/>
        </authorList>
    </citation>
    <scope>NUCLEOTIDE SEQUENCE [LARGE SCALE GENOMIC DNA]</scope>
    <source>
        <strain evidence="1 2">IPPAS B-1220</strain>
    </source>
</reference>
<name>A0ACD5GU84_9CYAN</name>
<proteinExistence type="predicted"/>
<dbReference type="EMBL" id="CP182909">
    <property type="protein sequence ID" value="XPM64185.1"/>
    <property type="molecule type" value="Genomic_DNA"/>
</dbReference>
<accession>A0ACD5GU84</accession>
<evidence type="ECO:0000313" key="2">
    <source>
        <dbReference type="Proteomes" id="UP000095472"/>
    </source>
</evidence>
<protein>
    <submittedName>
        <fullName evidence="1">PAS domain-containing protein</fullName>
    </submittedName>
</protein>
<gene>
    <name evidence="1" type="ORF">BH720_035250</name>
</gene>
<sequence length="234" mass="27085">MQTLEPKDNSRFDTSFLRAPIGLFHLSLDGKWLEVNSYFCELLGYQREDFTPLSLMAIAHPEEREEIQAAIHQLQTKQSTNYQKNLRLLTTQNTFIQISLTLSWIEDTPAYLLGIVRELTPQELEQNSENELEKDLLKTLIDTIGDIAFVKDMQGRFLFINQAGLRGINKTLEEIIGKTDIELFGSELGEILIENDRQVFASEKLHEFEEIVDFEGERRIFLTQKIFIAIARET</sequence>
<keyword evidence="2" id="KW-1185">Reference proteome</keyword>
<evidence type="ECO:0000313" key="1">
    <source>
        <dbReference type="EMBL" id="XPM64185.1"/>
    </source>
</evidence>
<organism evidence="1 2">
    <name type="scientific">Desertifilum tharense IPPAS B-1220</name>
    <dbReference type="NCBI Taxonomy" id="1781255"/>
    <lineage>
        <taxon>Bacteria</taxon>
        <taxon>Bacillati</taxon>
        <taxon>Cyanobacteriota</taxon>
        <taxon>Cyanophyceae</taxon>
        <taxon>Desertifilales</taxon>
        <taxon>Desertifilaceae</taxon>
        <taxon>Desertifilum</taxon>
    </lineage>
</organism>